<protein>
    <submittedName>
        <fullName evidence="2">Uncharacterized protein</fullName>
    </submittedName>
</protein>
<organism evidence="2 3">
    <name type="scientific">Kipferlia bialata</name>
    <dbReference type="NCBI Taxonomy" id="797122"/>
    <lineage>
        <taxon>Eukaryota</taxon>
        <taxon>Metamonada</taxon>
        <taxon>Carpediemonas-like organisms</taxon>
        <taxon>Kipferlia</taxon>
    </lineage>
</organism>
<dbReference type="Proteomes" id="UP000265618">
    <property type="component" value="Unassembled WGS sequence"/>
</dbReference>
<gene>
    <name evidence="2" type="ORF">KIPB_009122</name>
</gene>
<feature type="non-terminal residue" evidence="2">
    <location>
        <position position="1"/>
    </location>
</feature>
<feature type="region of interest" description="Disordered" evidence="1">
    <location>
        <begin position="105"/>
        <end position="137"/>
    </location>
</feature>
<feature type="region of interest" description="Disordered" evidence="1">
    <location>
        <begin position="168"/>
        <end position="203"/>
    </location>
</feature>
<name>A0A9K3D349_9EUKA</name>
<reference evidence="2 3" key="1">
    <citation type="journal article" date="2018" name="PLoS ONE">
        <title>The draft genome of Kipferlia bialata reveals reductive genome evolution in fornicate parasites.</title>
        <authorList>
            <person name="Tanifuji G."/>
            <person name="Takabayashi S."/>
            <person name="Kume K."/>
            <person name="Takagi M."/>
            <person name="Nakayama T."/>
            <person name="Kamikawa R."/>
            <person name="Inagaki Y."/>
            <person name="Hashimoto T."/>
        </authorList>
    </citation>
    <scope>NUCLEOTIDE SEQUENCE [LARGE SCALE GENOMIC DNA]</scope>
    <source>
        <strain evidence="2">NY0173</strain>
    </source>
</reference>
<keyword evidence="3" id="KW-1185">Reference proteome</keyword>
<evidence type="ECO:0000313" key="3">
    <source>
        <dbReference type="Proteomes" id="UP000265618"/>
    </source>
</evidence>
<comment type="caution">
    <text evidence="2">The sequence shown here is derived from an EMBL/GenBank/DDBJ whole genome shotgun (WGS) entry which is preliminary data.</text>
</comment>
<sequence length="214" mass="23918">TVVGLPPAVMPADCLKSSADTAFSTAVPPEPVVAVLPADIIGASVSAMPQRGKGDAVYYQSTIGLPPTHMPPPAPSHQTPRAGEAPVSLAHMDAYVEDTSAVERALEEQRERERQAEQRMEEAKREAEMAAETVRQNEVRLEQERERVRLAQEKAELDKERALIEKREAKAAKEKERERERQEAKEAKAQREREKKAAKLARSPKASYYKYTIY</sequence>
<dbReference type="AlphaFoldDB" id="A0A9K3D349"/>
<feature type="compositionally biased region" description="Basic and acidic residues" evidence="1">
    <location>
        <begin position="168"/>
        <end position="197"/>
    </location>
</feature>
<evidence type="ECO:0000313" key="2">
    <source>
        <dbReference type="EMBL" id="GIQ87141.1"/>
    </source>
</evidence>
<proteinExistence type="predicted"/>
<evidence type="ECO:0000256" key="1">
    <source>
        <dbReference type="SAM" id="MobiDB-lite"/>
    </source>
</evidence>
<dbReference type="EMBL" id="BDIP01003007">
    <property type="protein sequence ID" value="GIQ87141.1"/>
    <property type="molecule type" value="Genomic_DNA"/>
</dbReference>
<accession>A0A9K3D349</accession>
<feature type="compositionally biased region" description="Basic and acidic residues" evidence="1">
    <location>
        <begin position="105"/>
        <end position="128"/>
    </location>
</feature>